<protein>
    <submittedName>
        <fullName evidence="2">Oxidoreductase</fullName>
    </submittedName>
</protein>
<gene>
    <name evidence="2" type="ORF">W822_14990</name>
</gene>
<dbReference type="InterPro" id="IPR029069">
    <property type="entry name" value="HotDog_dom_sf"/>
</dbReference>
<dbReference type="HOGENOM" id="CLU_108911_1_0_4"/>
<dbReference type="Pfam" id="PF01575">
    <property type="entry name" value="MaoC_dehydratas"/>
    <property type="match status" value="1"/>
</dbReference>
<dbReference type="InterPro" id="IPR039375">
    <property type="entry name" value="NodN-like"/>
</dbReference>
<dbReference type="PANTHER" id="PTHR42993:SF1">
    <property type="entry name" value="MAOC-LIKE DEHYDRATASE DOMAIN-CONTAINING PROTEIN"/>
    <property type="match status" value="1"/>
</dbReference>
<evidence type="ECO:0000259" key="1">
    <source>
        <dbReference type="Pfam" id="PF01575"/>
    </source>
</evidence>
<organism evidence="2 3">
    <name type="scientific">Advenella kashmirensis W13003</name>
    <dbReference type="NCBI Taxonomy" id="1424334"/>
    <lineage>
        <taxon>Bacteria</taxon>
        <taxon>Pseudomonadati</taxon>
        <taxon>Pseudomonadota</taxon>
        <taxon>Betaproteobacteria</taxon>
        <taxon>Burkholderiales</taxon>
        <taxon>Alcaligenaceae</taxon>
    </lineage>
</organism>
<feature type="domain" description="MaoC-like" evidence="1">
    <location>
        <begin position="26"/>
        <end position="129"/>
    </location>
</feature>
<dbReference type="AlphaFoldDB" id="V8QQ40"/>
<accession>V8QQ40</accession>
<dbReference type="PATRIC" id="fig|1424334.3.peg.3016"/>
<dbReference type="EMBL" id="AYXT01000010">
    <property type="protein sequence ID" value="ETF02061.1"/>
    <property type="molecule type" value="Genomic_DNA"/>
</dbReference>
<name>V8QQ40_9BURK</name>
<comment type="caution">
    <text evidence="2">The sequence shown here is derived from an EMBL/GenBank/DDBJ whole genome shotgun (WGS) entry which is preliminary data.</text>
</comment>
<dbReference type="STRING" id="1424334.W822_14990"/>
<reference evidence="2 3" key="1">
    <citation type="journal article" date="2014" name="Genome Announc.">
        <title>Draft Genome Sequence of Advenella kashmirensis Strain W13003, a Polycyclic Aromatic Hydrocarbon-Degrading Bacterium.</title>
        <authorList>
            <person name="Wang X."/>
            <person name="Jin D."/>
            <person name="Zhou L."/>
            <person name="Wu L."/>
            <person name="An W."/>
            <person name="Zhao L."/>
        </authorList>
    </citation>
    <scope>NUCLEOTIDE SEQUENCE [LARGE SCALE GENOMIC DNA]</scope>
    <source>
        <strain evidence="2 3">W13003</strain>
    </source>
</reference>
<dbReference type="eggNOG" id="COG2030">
    <property type="taxonomic scope" value="Bacteria"/>
</dbReference>
<dbReference type="InterPro" id="IPR002539">
    <property type="entry name" value="MaoC-like_dom"/>
</dbReference>
<dbReference type="OrthoDB" id="9801735at2"/>
<sequence>MTNPIYPARAAPRTFDSVQSLTAFVGQPGIISPAIQVDQETITRFGCVTHDSQWIHVDRERARAESPYQDTIAHGFLVLALLTHLQAGCIAFPGARMALNYGFDKVRFTAPVPVDSFVSATFSLTDVTETAPGEARCCWHVTLQADKADRPSLYADWLILIRFDKAGQT</sequence>
<evidence type="ECO:0000313" key="2">
    <source>
        <dbReference type="EMBL" id="ETF02061.1"/>
    </source>
</evidence>
<proteinExistence type="predicted"/>
<dbReference type="CDD" id="cd03450">
    <property type="entry name" value="NodN"/>
    <property type="match status" value="1"/>
</dbReference>
<keyword evidence="3" id="KW-1185">Reference proteome</keyword>
<dbReference type="Proteomes" id="UP000018733">
    <property type="component" value="Unassembled WGS sequence"/>
</dbReference>
<dbReference type="RefSeq" id="WP_024005951.1">
    <property type="nucleotide sequence ID" value="NZ_KI650980.1"/>
</dbReference>
<evidence type="ECO:0000313" key="3">
    <source>
        <dbReference type="Proteomes" id="UP000018733"/>
    </source>
</evidence>
<dbReference type="Gene3D" id="3.10.129.10">
    <property type="entry name" value="Hotdog Thioesterase"/>
    <property type="match status" value="1"/>
</dbReference>
<dbReference type="PANTHER" id="PTHR42993">
    <property type="entry name" value="MAOC-LIKE DEHYDRATASE DOMAIN-CONTAINING PROTEIN"/>
    <property type="match status" value="1"/>
</dbReference>
<dbReference type="SUPFAM" id="SSF54637">
    <property type="entry name" value="Thioesterase/thiol ester dehydrase-isomerase"/>
    <property type="match status" value="1"/>
</dbReference>